<dbReference type="PANTHER" id="PTHR47331">
    <property type="entry name" value="PHD-TYPE DOMAIN-CONTAINING PROTEIN"/>
    <property type="match status" value="1"/>
</dbReference>
<organism evidence="2 3">
    <name type="scientific">Meganyctiphanes norvegica</name>
    <name type="common">Northern krill</name>
    <name type="synonym">Thysanopoda norvegica</name>
    <dbReference type="NCBI Taxonomy" id="48144"/>
    <lineage>
        <taxon>Eukaryota</taxon>
        <taxon>Metazoa</taxon>
        <taxon>Ecdysozoa</taxon>
        <taxon>Arthropoda</taxon>
        <taxon>Crustacea</taxon>
        <taxon>Multicrustacea</taxon>
        <taxon>Malacostraca</taxon>
        <taxon>Eumalacostraca</taxon>
        <taxon>Eucarida</taxon>
        <taxon>Euphausiacea</taxon>
        <taxon>Euphausiidae</taxon>
        <taxon>Meganyctiphanes</taxon>
    </lineage>
</organism>
<evidence type="ECO:0000313" key="2">
    <source>
        <dbReference type="EMBL" id="CAL4062765.1"/>
    </source>
</evidence>
<comment type="caution">
    <text evidence="2">The sequence shown here is derived from an EMBL/GenBank/DDBJ whole genome shotgun (WGS) entry which is preliminary data.</text>
</comment>
<evidence type="ECO:0000313" key="3">
    <source>
        <dbReference type="Proteomes" id="UP001497623"/>
    </source>
</evidence>
<keyword evidence="3" id="KW-1185">Reference proteome</keyword>
<sequence length="692" mass="78688">MVILDLKSKQRQKYRARALLDSGAGTNFVAGDVLQHLDFEILNSSNISVSGINTTQTGKYDLVLLKMDNEECPTKYIKCYTLPGMLRYNVSTDLYEAMMHDCAELPGFTDPLKKFADHGGGLGLILGPGAIRDISIDSPIYFKSYLVDRTYFGPAVSGRMPSNSVFAFSSSLFPIGDVVVANNFQMIEESNLDAKINLLKDLEFLSNKELIGVTQDEIHLDDKKCMDQFYKNLHYDEILKLYTVPLPWRPNKEYLPSNYSIAFRRMQQLQRKFMANPNYGKAYESKINELLTMNFIEEVVPGVELGDITHYLAHSGVVKEESDTTSLRIVMDGSSKLKGSLSLNDCLYTGPNIIGSLLECLLGFRCDKFALTADIEKAFLNLALRERDRDALRFLFPKDLLDPNSPLLVYRYKVVVFGASCSPYLLAAVIQKHIQSFVKDEKFKFSLRNLFVDNLLATNNSEEELLEFYYKARELFSNAGFNLRKWTSNSRLVNAAARREGIFDDAQRVKILGLYWSPHTDKISYKKDINKDIKYTKRGALRFSNSVFDPFGLISPIEIRTRLLVQSLWKEKLDWDKSFKKTEFKEDWDIIVNEVKIALEAEIPRQVLIEEDSQLHIFSDASKKAFGSVAYIVTPKSKNCPKGNSQIIFAKSKITKRLPPVETIPKLELDALNLSATIINAIKKSFSPYTIF</sequence>
<dbReference type="Pfam" id="PF00078">
    <property type="entry name" value="RVT_1"/>
    <property type="match status" value="1"/>
</dbReference>
<proteinExistence type="predicted"/>
<dbReference type="Pfam" id="PF05380">
    <property type="entry name" value="Peptidase_A17"/>
    <property type="match status" value="1"/>
</dbReference>
<accession>A0AAV2PPM1</accession>
<protein>
    <recommendedName>
        <fullName evidence="1">Reverse transcriptase domain-containing protein</fullName>
    </recommendedName>
</protein>
<dbReference type="InterPro" id="IPR008042">
    <property type="entry name" value="Retrotrans_Pao"/>
</dbReference>
<dbReference type="Proteomes" id="UP001497623">
    <property type="component" value="Unassembled WGS sequence"/>
</dbReference>
<evidence type="ECO:0000259" key="1">
    <source>
        <dbReference type="Pfam" id="PF00078"/>
    </source>
</evidence>
<gene>
    <name evidence="2" type="ORF">MNOR_LOCUS2822</name>
</gene>
<dbReference type="SUPFAM" id="SSF56672">
    <property type="entry name" value="DNA/RNA polymerases"/>
    <property type="match status" value="1"/>
</dbReference>
<dbReference type="PANTHER" id="PTHR47331:SF1">
    <property type="entry name" value="GAG-LIKE PROTEIN"/>
    <property type="match status" value="1"/>
</dbReference>
<dbReference type="InterPro" id="IPR043502">
    <property type="entry name" value="DNA/RNA_pol_sf"/>
</dbReference>
<dbReference type="AlphaFoldDB" id="A0AAV2PPM1"/>
<name>A0AAV2PPM1_MEGNR</name>
<dbReference type="GO" id="GO:0071897">
    <property type="term" value="P:DNA biosynthetic process"/>
    <property type="evidence" value="ECO:0007669"/>
    <property type="project" value="UniProtKB-ARBA"/>
</dbReference>
<reference evidence="2 3" key="1">
    <citation type="submission" date="2024-05" db="EMBL/GenBank/DDBJ databases">
        <authorList>
            <person name="Wallberg A."/>
        </authorList>
    </citation>
    <scope>NUCLEOTIDE SEQUENCE [LARGE SCALE GENOMIC DNA]</scope>
</reference>
<dbReference type="EMBL" id="CAXKWB010000904">
    <property type="protein sequence ID" value="CAL4062765.1"/>
    <property type="molecule type" value="Genomic_DNA"/>
</dbReference>
<feature type="domain" description="Reverse transcriptase" evidence="1">
    <location>
        <begin position="368"/>
        <end position="485"/>
    </location>
</feature>
<dbReference type="InterPro" id="IPR000477">
    <property type="entry name" value="RT_dom"/>
</dbReference>